<gene>
    <name evidence="1" type="ORF">BPAG_LOCUS6609</name>
</gene>
<evidence type="ECO:0000313" key="3">
    <source>
        <dbReference type="WBParaSite" id="BPAG_0000664601-mRNA-1"/>
    </source>
</evidence>
<protein>
    <submittedName>
        <fullName evidence="1 3">Uncharacterized protein</fullName>
    </submittedName>
</protein>
<reference evidence="3" key="1">
    <citation type="submission" date="2017-02" db="UniProtKB">
        <authorList>
            <consortium name="WormBaseParasite"/>
        </authorList>
    </citation>
    <scope>IDENTIFICATION</scope>
</reference>
<reference evidence="1 2" key="2">
    <citation type="submission" date="2018-11" db="EMBL/GenBank/DDBJ databases">
        <authorList>
            <consortium name="Pathogen Informatics"/>
        </authorList>
    </citation>
    <scope>NUCLEOTIDE SEQUENCE [LARGE SCALE GENOMIC DNA]</scope>
</reference>
<name>A0A0N4TEK8_BRUPA</name>
<sequence>MKRWRGGEEKESISEEMAVQGGGASLCVPSGRSALLSAGKQPVGIVSECVVVLVNCPLDPDDPYLIALLCLHYLCNDHIC</sequence>
<dbReference type="WBParaSite" id="BPAG_0000664601-mRNA-1">
    <property type="protein sequence ID" value="BPAG_0000664601-mRNA-1"/>
    <property type="gene ID" value="BPAG_0000664601"/>
</dbReference>
<evidence type="ECO:0000313" key="2">
    <source>
        <dbReference type="Proteomes" id="UP000278627"/>
    </source>
</evidence>
<keyword evidence="2" id="KW-1185">Reference proteome</keyword>
<proteinExistence type="predicted"/>
<dbReference type="Proteomes" id="UP000278627">
    <property type="component" value="Unassembled WGS sequence"/>
</dbReference>
<evidence type="ECO:0000313" key="1">
    <source>
        <dbReference type="EMBL" id="VDN87795.1"/>
    </source>
</evidence>
<dbReference type="EMBL" id="UZAD01006256">
    <property type="protein sequence ID" value="VDN87795.1"/>
    <property type="molecule type" value="Genomic_DNA"/>
</dbReference>
<organism evidence="3">
    <name type="scientific">Brugia pahangi</name>
    <name type="common">Filarial nematode worm</name>
    <dbReference type="NCBI Taxonomy" id="6280"/>
    <lineage>
        <taxon>Eukaryota</taxon>
        <taxon>Metazoa</taxon>
        <taxon>Ecdysozoa</taxon>
        <taxon>Nematoda</taxon>
        <taxon>Chromadorea</taxon>
        <taxon>Rhabditida</taxon>
        <taxon>Spirurina</taxon>
        <taxon>Spiruromorpha</taxon>
        <taxon>Filarioidea</taxon>
        <taxon>Onchocercidae</taxon>
        <taxon>Brugia</taxon>
    </lineage>
</organism>
<dbReference type="AlphaFoldDB" id="A0A0N4TEK8"/>
<accession>A0A0N4TEK8</accession>